<feature type="chain" id="PRO_5028977788" evidence="1">
    <location>
        <begin position="23"/>
        <end position="238"/>
    </location>
</feature>
<sequence>MKKTQNTALILILSLLQPPTMLSRLEKTRAFQELHAVFAEEPRHLRDMPTFWQEKLKDVRITPKVNNGVAEGIVVAKYRYVALVYLFGSIGDHCLAYRQLLKRSFPDLKVGTLVSIAQCPIVYPVPRLYTRAVQGVRGFDFIGFTQLDDQGRYTCYIEAELYDVRLGEPVSTIQTEKYGRVRVPPSTPMKTWLETGKWTLETKIVAEIRYDVQMFDGFTTFFEFIGTVEVLPPKKAKK</sequence>
<organism evidence="2 3">
    <name type="scientific">Panagrellus redivivus</name>
    <name type="common">Microworm</name>
    <dbReference type="NCBI Taxonomy" id="6233"/>
    <lineage>
        <taxon>Eukaryota</taxon>
        <taxon>Metazoa</taxon>
        <taxon>Ecdysozoa</taxon>
        <taxon>Nematoda</taxon>
        <taxon>Chromadorea</taxon>
        <taxon>Rhabditida</taxon>
        <taxon>Tylenchina</taxon>
        <taxon>Panagrolaimomorpha</taxon>
        <taxon>Panagrolaimoidea</taxon>
        <taxon>Panagrolaimidae</taxon>
        <taxon>Panagrellus</taxon>
    </lineage>
</organism>
<evidence type="ECO:0000256" key="1">
    <source>
        <dbReference type="SAM" id="SignalP"/>
    </source>
</evidence>
<dbReference type="AlphaFoldDB" id="A0A7E4VXS4"/>
<keyword evidence="2" id="KW-1185">Reference proteome</keyword>
<reference evidence="2" key="1">
    <citation type="journal article" date="2013" name="Genetics">
        <title>The draft genome and transcriptome of Panagrellus redivivus are shaped by the harsh demands of a free-living lifestyle.</title>
        <authorList>
            <person name="Srinivasan J."/>
            <person name="Dillman A.R."/>
            <person name="Macchietto M.G."/>
            <person name="Heikkinen L."/>
            <person name="Lakso M."/>
            <person name="Fracchia K.M."/>
            <person name="Antoshechkin I."/>
            <person name="Mortazavi A."/>
            <person name="Wong G."/>
            <person name="Sternberg P.W."/>
        </authorList>
    </citation>
    <scope>NUCLEOTIDE SEQUENCE [LARGE SCALE GENOMIC DNA]</scope>
    <source>
        <strain evidence="2">MT8872</strain>
    </source>
</reference>
<name>A0A7E4VXS4_PANRE</name>
<evidence type="ECO:0000313" key="3">
    <source>
        <dbReference type="WBParaSite" id="Pan_g4902.t1"/>
    </source>
</evidence>
<keyword evidence="1" id="KW-0732">Signal</keyword>
<feature type="signal peptide" evidence="1">
    <location>
        <begin position="1"/>
        <end position="22"/>
    </location>
</feature>
<accession>A0A7E4VXS4</accession>
<protein>
    <submittedName>
        <fullName evidence="3">DUF4166 domain-containing protein</fullName>
    </submittedName>
</protein>
<dbReference type="WBParaSite" id="Pan_g4902.t1">
    <property type="protein sequence ID" value="Pan_g4902.t1"/>
    <property type="gene ID" value="Pan_g4902"/>
</dbReference>
<proteinExistence type="predicted"/>
<evidence type="ECO:0000313" key="2">
    <source>
        <dbReference type="Proteomes" id="UP000492821"/>
    </source>
</evidence>
<reference evidence="3" key="2">
    <citation type="submission" date="2020-10" db="UniProtKB">
        <authorList>
            <consortium name="WormBaseParasite"/>
        </authorList>
    </citation>
    <scope>IDENTIFICATION</scope>
</reference>
<dbReference type="Proteomes" id="UP000492821">
    <property type="component" value="Unassembled WGS sequence"/>
</dbReference>